<comment type="caution">
    <text evidence="3">The sequence shown here is derived from an EMBL/GenBank/DDBJ whole genome shotgun (WGS) entry which is preliminary data.</text>
</comment>
<sequence length="381" mass="42349">MMKSGDHMINVLNMSELTKSLSEHGVLRDESGYGVIASFQGAEHEYHALRNHVGLIDLSASGLYVISGEDFVEFVSSLLTKDIDFLDIEKTLTSLMLDEDGQIIDMVSVYRLEQAILIETSAAKRDKVGAWLAERKSDGVEIENWNATKTMIGFEGPYAWKLAQTIVPFDISSVPYQAFVEIDLEDEPIVFIRSGFTGEYGYKIIVPHHQAISTWEQLKAWEEEEGELEIKIEPVGLEALEIAMLEVRQPRAQVEGNGLTVYEAAVQWFVSYHKEAYVGYSALQEQLQQENKQHLIGFTADNTLTLEIGNAVMLSSNKVGHIVQLAYSPTLEKKLGLALLDDACAVSGIELEGINEAGESIVLNTVSSPYVLPKSWSIKMI</sequence>
<accession>A0A559IPK6</accession>
<evidence type="ECO:0000259" key="1">
    <source>
        <dbReference type="Pfam" id="PF01571"/>
    </source>
</evidence>
<dbReference type="InterPro" id="IPR027266">
    <property type="entry name" value="TrmE/GcvT-like"/>
</dbReference>
<feature type="domain" description="GCVT N-terminal" evidence="1">
    <location>
        <begin position="39"/>
        <end position="274"/>
    </location>
</feature>
<gene>
    <name evidence="3" type="ORF">FPZ44_17225</name>
</gene>
<evidence type="ECO:0000313" key="4">
    <source>
        <dbReference type="Proteomes" id="UP000318102"/>
    </source>
</evidence>
<keyword evidence="4" id="KW-1185">Reference proteome</keyword>
<dbReference type="InterPro" id="IPR028896">
    <property type="entry name" value="GcvT/YgfZ/DmdA"/>
</dbReference>
<dbReference type="Pfam" id="PF01571">
    <property type="entry name" value="GCV_T"/>
    <property type="match status" value="1"/>
</dbReference>
<keyword evidence="3" id="KW-0808">Transferase</keyword>
<dbReference type="GO" id="GO:0005829">
    <property type="term" value="C:cytosol"/>
    <property type="evidence" value="ECO:0007669"/>
    <property type="project" value="TreeGrafter"/>
</dbReference>
<feature type="domain" description="Aminomethyltransferase C-terminal" evidence="2">
    <location>
        <begin position="294"/>
        <end position="352"/>
    </location>
</feature>
<dbReference type="InterPro" id="IPR013977">
    <property type="entry name" value="GcvT_C"/>
</dbReference>
<evidence type="ECO:0000313" key="3">
    <source>
        <dbReference type="EMBL" id="TVX89520.1"/>
    </source>
</evidence>
<dbReference type="SUPFAM" id="SSF103025">
    <property type="entry name" value="Folate-binding domain"/>
    <property type="match status" value="1"/>
</dbReference>
<dbReference type="EMBL" id="VNJK01000002">
    <property type="protein sequence ID" value="TVX89520.1"/>
    <property type="molecule type" value="Genomic_DNA"/>
</dbReference>
<dbReference type="Proteomes" id="UP000318102">
    <property type="component" value="Unassembled WGS sequence"/>
</dbReference>
<name>A0A559IPK6_9BACL</name>
<dbReference type="Pfam" id="PF08669">
    <property type="entry name" value="GCV_T_C"/>
    <property type="match status" value="1"/>
</dbReference>
<dbReference type="PANTHER" id="PTHR43757">
    <property type="entry name" value="AMINOMETHYLTRANSFERASE"/>
    <property type="match status" value="1"/>
</dbReference>
<proteinExistence type="predicted"/>
<protein>
    <submittedName>
        <fullName evidence="3">Aminomethyl transferase family protein</fullName>
    </submittedName>
</protein>
<organism evidence="3 4">
    <name type="scientific">Paenibacillus agilis</name>
    <dbReference type="NCBI Taxonomy" id="3020863"/>
    <lineage>
        <taxon>Bacteria</taxon>
        <taxon>Bacillati</taxon>
        <taxon>Bacillota</taxon>
        <taxon>Bacilli</taxon>
        <taxon>Bacillales</taxon>
        <taxon>Paenibacillaceae</taxon>
        <taxon>Paenibacillus</taxon>
    </lineage>
</organism>
<dbReference type="PANTHER" id="PTHR43757:SF2">
    <property type="entry name" value="AMINOMETHYLTRANSFERASE, MITOCHONDRIAL"/>
    <property type="match status" value="1"/>
</dbReference>
<dbReference type="PIRSF" id="PIRSF006487">
    <property type="entry name" value="GcvT"/>
    <property type="match status" value="1"/>
</dbReference>
<dbReference type="InterPro" id="IPR006222">
    <property type="entry name" value="GCVT_N"/>
</dbReference>
<dbReference type="AlphaFoldDB" id="A0A559IPK6"/>
<dbReference type="GO" id="GO:0016740">
    <property type="term" value="F:transferase activity"/>
    <property type="evidence" value="ECO:0007669"/>
    <property type="project" value="UniProtKB-KW"/>
</dbReference>
<dbReference type="SUPFAM" id="SSF101790">
    <property type="entry name" value="Aminomethyltransferase beta-barrel domain"/>
    <property type="match status" value="1"/>
</dbReference>
<dbReference type="Gene3D" id="3.30.1360.120">
    <property type="entry name" value="Probable tRNA modification gtpase trme, domain 1"/>
    <property type="match status" value="1"/>
</dbReference>
<dbReference type="InterPro" id="IPR029043">
    <property type="entry name" value="GcvT/YgfZ_C"/>
</dbReference>
<reference evidence="3 4" key="1">
    <citation type="submission" date="2019-07" db="EMBL/GenBank/DDBJ databases">
        <authorList>
            <person name="Kim J."/>
        </authorList>
    </citation>
    <scope>NUCLEOTIDE SEQUENCE [LARGE SCALE GENOMIC DNA]</scope>
    <source>
        <strain evidence="3 4">N4</strain>
    </source>
</reference>
<dbReference type="OrthoDB" id="9774591at2"/>
<evidence type="ECO:0000259" key="2">
    <source>
        <dbReference type="Pfam" id="PF08669"/>
    </source>
</evidence>